<dbReference type="InterPro" id="IPR041442">
    <property type="entry name" value="PIH1D1/2/3_CS-like"/>
</dbReference>
<evidence type="ECO:0000256" key="1">
    <source>
        <dbReference type="ARBA" id="ARBA00022490"/>
    </source>
</evidence>
<comment type="function">
    <text evidence="3">Required for cytoplasmic pre-assembly of axonemal dyneins, thereby playing a central role in motility in cilia and flagella. Involved in pre-assembly of dynein arm complexes in the cytoplasm before intraflagellar transport loads them for the ciliary compartment.</text>
</comment>
<accession>A0A482W9Q3</accession>
<dbReference type="PANTHER" id="PTHR22997">
    <property type="entry name" value="PIH1 DOMAIN-CONTAINING PROTEIN 1"/>
    <property type="match status" value="1"/>
</dbReference>
<dbReference type="InterPro" id="IPR050734">
    <property type="entry name" value="PIH1/Kintoun_subfamily"/>
</dbReference>
<dbReference type="Proteomes" id="UP000292052">
    <property type="component" value="Unassembled WGS sequence"/>
</dbReference>
<gene>
    <name evidence="7" type="ORF">BDFB_001155</name>
</gene>
<reference evidence="7 8" key="1">
    <citation type="submission" date="2017-03" db="EMBL/GenBank/DDBJ databases">
        <title>Genome of the blue death feigning beetle - Asbolus verrucosus.</title>
        <authorList>
            <person name="Rider S.D."/>
        </authorList>
    </citation>
    <scope>NUCLEOTIDE SEQUENCE [LARGE SCALE GENOMIC DNA]</scope>
    <source>
        <strain evidence="7">Butters</strain>
        <tissue evidence="7">Head and leg muscle</tissue>
    </source>
</reference>
<name>A0A482W9Q3_ASBVE</name>
<feature type="region of interest" description="Disordered" evidence="4">
    <location>
        <begin position="358"/>
        <end position="378"/>
    </location>
</feature>
<dbReference type="HAMAP" id="MF_03069">
    <property type="entry name" value="Kintoun"/>
    <property type="match status" value="1"/>
</dbReference>
<evidence type="ECO:0000259" key="6">
    <source>
        <dbReference type="Pfam" id="PF18201"/>
    </source>
</evidence>
<protein>
    <recommendedName>
        <fullName evidence="3">Protein kintoun</fullName>
    </recommendedName>
    <alternativeName>
        <fullName evidence="3">Dynein assembly factor 2, axonemal homolog</fullName>
    </alternativeName>
</protein>
<evidence type="ECO:0000256" key="2">
    <source>
        <dbReference type="ARBA" id="ARBA00024190"/>
    </source>
</evidence>
<feature type="compositionally biased region" description="Basic and acidic residues" evidence="4">
    <location>
        <begin position="358"/>
        <end position="367"/>
    </location>
</feature>
<dbReference type="AlphaFoldDB" id="A0A482W9Q3"/>
<organism evidence="7 8">
    <name type="scientific">Asbolus verrucosus</name>
    <name type="common">Desert ironclad beetle</name>
    <dbReference type="NCBI Taxonomy" id="1661398"/>
    <lineage>
        <taxon>Eukaryota</taxon>
        <taxon>Metazoa</taxon>
        <taxon>Ecdysozoa</taxon>
        <taxon>Arthropoda</taxon>
        <taxon>Hexapoda</taxon>
        <taxon>Insecta</taxon>
        <taxon>Pterygota</taxon>
        <taxon>Neoptera</taxon>
        <taxon>Endopterygota</taxon>
        <taxon>Coleoptera</taxon>
        <taxon>Polyphaga</taxon>
        <taxon>Cucujiformia</taxon>
        <taxon>Tenebrionidae</taxon>
        <taxon>Pimeliinae</taxon>
        <taxon>Asbolus</taxon>
    </lineage>
</organism>
<comment type="subcellular location">
    <subcellularLocation>
        <location evidence="3">Cytoplasm</location>
    </subcellularLocation>
    <subcellularLocation>
        <location evidence="2">Dynein axonemal particle</location>
    </subcellularLocation>
</comment>
<feature type="compositionally biased region" description="Basic and acidic residues" evidence="4">
    <location>
        <begin position="664"/>
        <end position="703"/>
    </location>
</feature>
<dbReference type="Pfam" id="PF08190">
    <property type="entry name" value="PIH1"/>
    <property type="match status" value="1"/>
</dbReference>
<feature type="compositionally biased region" description="Basic residues" evidence="4">
    <location>
        <begin position="230"/>
        <end position="239"/>
    </location>
</feature>
<keyword evidence="8" id="KW-1185">Reference proteome</keyword>
<dbReference type="InterPro" id="IPR012981">
    <property type="entry name" value="PIH1_N"/>
</dbReference>
<evidence type="ECO:0000256" key="3">
    <source>
        <dbReference type="HAMAP-Rule" id="MF_03069"/>
    </source>
</evidence>
<keyword evidence="1 3" id="KW-0963">Cytoplasm</keyword>
<evidence type="ECO:0000259" key="5">
    <source>
        <dbReference type="Pfam" id="PF08190"/>
    </source>
</evidence>
<evidence type="ECO:0000256" key="4">
    <source>
        <dbReference type="SAM" id="MobiDB-lite"/>
    </source>
</evidence>
<feature type="domain" description="PIH1 N-terminal" evidence="5">
    <location>
        <begin position="41"/>
        <end position="201"/>
    </location>
</feature>
<feature type="region of interest" description="Disordered" evidence="4">
    <location>
        <begin position="643"/>
        <end position="716"/>
    </location>
</feature>
<evidence type="ECO:0000313" key="8">
    <source>
        <dbReference type="Proteomes" id="UP000292052"/>
    </source>
</evidence>
<dbReference type="PANTHER" id="PTHR22997:SF3">
    <property type="entry name" value="PROTEIN KINTOUN"/>
    <property type="match status" value="1"/>
</dbReference>
<dbReference type="GO" id="GO:0060285">
    <property type="term" value="P:cilium-dependent cell motility"/>
    <property type="evidence" value="ECO:0007669"/>
    <property type="project" value="UniProtKB-UniRule"/>
</dbReference>
<dbReference type="InterPro" id="IPR034727">
    <property type="entry name" value="Kintoun"/>
</dbReference>
<dbReference type="OrthoDB" id="546764at2759"/>
<dbReference type="STRING" id="1661398.A0A482W9Q3"/>
<dbReference type="EMBL" id="QDEB01013118">
    <property type="protein sequence ID" value="RZC41910.1"/>
    <property type="molecule type" value="Genomic_DNA"/>
</dbReference>
<dbReference type="GO" id="GO:0120293">
    <property type="term" value="C:dynein axonemal particle"/>
    <property type="evidence" value="ECO:0007669"/>
    <property type="project" value="UniProtKB-SubCell"/>
</dbReference>
<dbReference type="Pfam" id="PF18201">
    <property type="entry name" value="PIH1_CS"/>
    <property type="match status" value="1"/>
</dbReference>
<feature type="region of interest" description="Disordered" evidence="4">
    <location>
        <begin position="227"/>
        <end position="250"/>
    </location>
</feature>
<feature type="domain" description="PIH1D1/2/3 CS-like" evidence="6">
    <location>
        <begin position="249"/>
        <end position="350"/>
    </location>
</feature>
<comment type="similarity">
    <text evidence="3">Belongs to the PIH1 family. Kintoun subfamily.</text>
</comment>
<sequence>MASSFQKLKDLDLSRDEVERIGEALKKQEFRKLLADYVEEIQNPANKKLYEQEITQLEKERGVDVTFINPQPGYVIKTSVDGSKKCFINVCVNEHINKPTSSPTCREGAKGLQWSLPHSLTPPREDIDNKGIRCQVYDVVFHPDTLHMAHKNKAFYNMLNATACEAVESNFDVKLDNRNLKFPKLQYKGMPHASVIRKPSEDFVAQKMEPSEKEFFDKIYAQADANQSKFPKKTKKSPRKSAADDKSSYTTPNYVIKHRSHVDIQEFVEDKQAKMHAAIPKELIVEINLPLLKSSSDITLDVTEKTVQLISEKPSKYKLNLTLPYRVNQDNGNAKFDKDLKKLIIMLPVKRTLMDYTRDDSGVESDHGSPTTPESEEDFCEKDKVFGESGYRTNFLDGNCHYDLPEFTCHLFENILAFTLNVKNVDESSIRKTIEDSSLHIKFTSVSPSYYSAHYAFYVKLPSQTVIEDGVQVETWDNNVIVQIPFNCDNELKYYFYGLNDLDLKQKFLEEPSVLNSVLQNTIPEESELEISPKSDEINEETTEISNVTEKSTAINISGTSYESSGDELSCSFSPSKSKGILKRLSSNRYFVGRSISESSLDDIVCSSVDSAIPEDGEISTSLKKTVRFNDVIMRQLYRSNSSILGQKKKNQRKARNKKRAQERRHSESEASELEDKKEDETKELSDNQKEESSDCKEHEKNDYIASDIFDMDMSF</sequence>
<dbReference type="GO" id="GO:0070286">
    <property type="term" value="P:axonemal dynein complex assembly"/>
    <property type="evidence" value="ECO:0007669"/>
    <property type="project" value="UniProtKB-UniRule"/>
</dbReference>
<evidence type="ECO:0000313" key="7">
    <source>
        <dbReference type="EMBL" id="RZC41910.1"/>
    </source>
</evidence>
<comment type="caution">
    <text evidence="7">The sequence shown here is derived from an EMBL/GenBank/DDBJ whole genome shotgun (WGS) entry which is preliminary data.</text>
</comment>
<proteinExistence type="inferred from homology"/>
<feature type="compositionally biased region" description="Basic residues" evidence="4">
    <location>
        <begin position="647"/>
        <end position="663"/>
    </location>
</feature>